<evidence type="ECO:0000313" key="2">
    <source>
        <dbReference type="Proteomes" id="UP000266673"/>
    </source>
</evidence>
<gene>
    <name evidence="1" type="ORF">C2G38_2213047</name>
</gene>
<protein>
    <submittedName>
        <fullName evidence="1">Uncharacterized protein</fullName>
    </submittedName>
</protein>
<accession>A0A397ULB2</accession>
<evidence type="ECO:0000313" key="1">
    <source>
        <dbReference type="EMBL" id="RIB07916.1"/>
    </source>
</evidence>
<comment type="caution">
    <text evidence="1">The sequence shown here is derived from an EMBL/GenBank/DDBJ whole genome shotgun (WGS) entry which is preliminary data.</text>
</comment>
<dbReference type="AlphaFoldDB" id="A0A397ULB2"/>
<name>A0A397ULB2_9GLOM</name>
<keyword evidence="2" id="KW-1185">Reference proteome</keyword>
<proteinExistence type="predicted"/>
<dbReference type="EMBL" id="QKWP01001582">
    <property type="protein sequence ID" value="RIB07916.1"/>
    <property type="molecule type" value="Genomic_DNA"/>
</dbReference>
<sequence>MNKYGPISLVDINQVTGESHPANDYSCCKERVALLFSYNTESIQLGTGNLGVSLEHKKKGLPGTECMVMQLNAAPFQLNKRVITFGSCDRKDVDLLDVKIGTDPPESGKSKSFDISGKLTINDITKDKTILLIAYGGEDGNLLADPYFFKIFTDLIKAGEVAVGDISNDPNNSGTTFGCALATVGESSEKSKIFDIYKLI</sequence>
<organism evidence="1 2">
    <name type="scientific">Gigaspora rosea</name>
    <dbReference type="NCBI Taxonomy" id="44941"/>
    <lineage>
        <taxon>Eukaryota</taxon>
        <taxon>Fungi</taxon>
        <taxon>Fungi incertae sedis</taxon>
        <taxon>Mucoromycota</taxon>
        <taxon>Glomeromycotina</taxon>
        <taxon>Glomeromycetes</taxon>
        <taxon>Diversisporales</taxon>
        <taxon>Gigasporaceae</taxon>
        <taxon>Gigaspora</taxon>
    </lineage>
</organism>
<dbReference type="Proteomes" id="UP000266673">
    <property type="component" value="Unassembled WGS sequence"/>
</dbReference>
<reference evidence="1 2" key="1">
    <citation type="submission" date="2018-06" db="EMBL/GenBank/DDBJ databases">
        <title>Comparative genomics reveals the genomic features of Rhizophagus irregularis, R. cerebriforme, R. diaphanum and Gigaspora rosea, and their symbiotic lifestyle signature.</title>
        <authorList>
            <person name="Morin E."/>
            <person name="San Clemente H."/>
            <person name="Chen E.C.H."/>
            <person name="De La Providencia I."/>
            <person name="Hainaut M."/>
            <person name="Kuo A."/>
            <person name="Kohler A."/>
            <person name="Murat C."/>
            <person name="Tang N."/>
            <person name="Roy S."/>
            <person name="Loubradou J."/>
            <person name="Henrissat B."/>
            <person name="Grigoriev I.V."/>
            <person name="Corradi N."/>
            <person name="Roux C."/>
            <person name="Martin F.M."/>
        </authorList>
    </citation>
    <scope>NUCLEOTIDE SEQUENCE [LARGE SCALE GENOMIC DNA]</scope>
    <source>
        <strain evidence="1 2">DAOM 194757</strain>
    </source>
</reference>